<evidence type="ECO:0000313" key="7">
    <source>
        <dbReference type="EMBL" id="MCT4794313.1"/>
    </source>
</evidence>
<evidence type="ECO:0000256" key="6">
    <source>
        <dbReference type="SAM" id="Phobius"/>
    </source>
</evidence>
<accession>A0ABT2KTJ8</accession>
<keyword evidence="8" id="KW-1185">Reference proteome</keyword>
<name>A0ABT2KTJ8_9BACL</name>
<feature type="transmembrane region" description="Helical" evidence="6">
    <location>
        <begin position="80"/>
        <end position="103"/>
    </location>
</feature>
<keyword evidence="3 6" id="KW-0812">Transmembrane</keyword>
<dbReference type="Gene3D" id="1.20.1250.20">
    <property type="entry name" value="MFS general substrate transporter like domains"/>
    <property type="match status" value="1"/>
</dbReference>
<keyword evidence="5 6" id="KW-0472">Membrane</keyword>
<feature type="transmembrane region" description="Helical" evidence="6">
    <location>
        <begin position="208"/>
        <end position="230"/>
    </location>
</feature>
<evidence type="ECO:0000256" key="4">
    <source>
        <dbReference type="ARBA" id="ARBA00022989"/>
    </source>
</evidence>
<dbReference type="Pfam" id="PF07690">
    <property type="entry name" value="MFS_1"/>
    <property type="match status" value="1"/>
</dbReference>
<proteinExistence type="predicted"/>
<evidence type="ECO:0000256" key="2">
    <source>
        <dbReference type="ARBA" id="ARBA00022475"/>
    </source>
</evidence>
<dbReference type="Proteomes" id="UP001206821">
    <property type="component" value="Unassembled WGS sequence"/>
</dbReference>
<dbReference type="PANTHER" id="PTHR23513">
    <property type="entry name" value="INTEGRAL MEMBRANE EFFLUX PROTEIN-RELATED"/>
    <property type="match status" value="1"/>
</dbReference>
<gene>
    <name evidence="7" type="ORF">NQG31_02095</name>
</gene>
<dbReference type="EMBL" id="JANIEK010000004">
    <property type="protein sequence ID" value="MCT4794313.1"/>
    <property type="molecule type" value="Genomic_DNA"/>
</dbReference>
<feature type="transmembrane region" description="Helical" evidence="6">
    <location>
        <begin position="7"/>
        <end position="31"/>
    </location>
</feature>
<feature type="transmembrane region" description="Helical" evidence="6">
    <location>
        <begin position="37"/>
        <end position="59"/>
    </location>
</feature>
<evidence type="ECO:0000313" key="8">
    <source>
        <dbReference type="Proteomes" id="UP001206821"/>
    </source>
</evidence>
<protein>
    <submittedName>
        <fullName evidence="7">MFS transporter</fullName>
    </submittedName>
</protein>
<dbReference type="InterPro" id="IPR036259">
    <property type="entry name" value="MFS_trans_sf"/>
</dbReference>
<feature type="transmembrane region" description="Helical" evidence="6">
    <location>
        <begin position="146"/>
        <end position="170"/>
    </location>
</feature>
<comment type="subcellular location">
    <subcellularLocation>
        <location evidence="1">Cell membrane</location>
        <topology evidence="1">Multi-pass membrane protein</topology>
    </subcellularLocation>
</comment>
<evidence type="ECO:0000256" key="1">
    <source>
        <dbReference type="ARBA" id="ARBA00004651"/>
    </source>
</evidence>
<keyword evidence="2" id="KW-1003">Cell membrane</keyword>
<evidence type="ECO:0000256" key="5">
    <source>
        <dbReference type="ARBA" id="ARBA00023136"/>
    </source>
</evidence>
<sequence length="386" mass="42135">MRKSFYLLLVSQWLANIGDVLYIVALIALLYQQTGSALAAASFPIAVTIGMTVSGLFFARVLSRFTLGQTLLVTQLLKTVLLGAVIWSDSIFVLGLVVLIAFLDGFARPVQASFIPRLTTNRQQANSLVQGSNQFIQLAMWPLGTILVTSFSSALALMIALMMFMLSTLVTYQFVRSLERDVTIENGESDISLRDSLAIVRTAPFVRLLTVFVTLESFVSTLWISALLLVYLERQLHIDTSWWGTMNASFLISMILASAYLYRAQRSSSLGISSMLSVGAALLFGVTSHIVFALIALAVQGYATQLRIVQTNTVLQETMPAAQLPYVYSVQQTAYTLAFSIGSLTFGLLADGLPIAVVYLIGAALTVPLVWLGRQIDLTEDVVQST</sequence>
<keyword evidence="4 6" id="KW-1133">Transmembrane helix</keyword>
<dbReference type="RefSeq" id="WP_034818230.1">
    <property type="nucleotide sequence ID" value="NZ_JANIEK010000004.1"/>
</dbReference>
<feature type="transmembrane region" description="Helical" evidence="6">
    <location>
        <begin position="274"/>
        <end position="299"/>
    </location>
</feature>
<dbReference type="InterPro" id="IPR011701">
    <property type="entry name" value="MFS"/>
</dbReference>
<feature type="transmembrane region" description="Helical" evidence="6">
    <location>
        <begin position="242"/>
        <end position="262"/>
    </location>
</feature>
<dbReference type="SUPFAM" id="SSF103473">
    <property type="entry name" value="MFS general substrate transporter"/>
    <property type="match status" value="1"/>
</dbReference>
<feature type="transmembrane region" description="Helical" evidence="6">
    <location>
        <begin position="353"/>
        <end position="372"/>
    </location>
</feature>
<reference evidence="7 8" key="1">
    <citation type="submission" date="2022-07" db="EMBL/GenBank/DDBJ databases">
        <title>Genomic and pangenome structural analysis of the polyextremophile Exiguobacterium.</title>
        <authorList>
            <person name="Shen L."/>
        </authorList>
    </citation>
    <scope>NUCLEOTIDE SEQUENCE [LARGE SCALE GENOMIC DNA]</scope>
    <source>
        <strain evidence="7 8">12_1</strain>
    </source>
</reference>
<comment type="caution">
    <text evidence="7">The sequence shown here is derived from an EMBL/GenBank/DDBJ whole genome shotgun (WGS) entry which is preliminary data.</text>
</comment>
<organism evidence="7 8">
    <name type="scientific">Exiguobacterium alkaliphilum</name>
    <dbReference type="NCBI Taxonomy" id="1428684"/>
    <lineage>
        <taxon>Bacteria</taxon>
        <taxon>Bacillati</taxon>
        <taxon>Bacillota</taxon>
        <taxon>Bacilli</taxon>
        <taxon>Bacillales</taxon>
        <taxon>Bacillales Family XII. Incertae Sedis</taxon>
        <taxon>Exiguobacterium</taxon>
    </lineage>
</organism>
<dbReference type="PANTHER" id="PTHR23513:SF19">
    <property type="entry name" value="MAJOR FACILITATOR SUPERFAMILY (MFS) PROFILE DOMAIN-CONTAINING PROTEIN"/>
    <property type="match status" value="1"/>
</dbReference>
<dbReference type="CDD" id="cd06173">
    <property type="entry name" value="MFS_MefA_like"/>
    <property type="match status" value="1"/>
</dbReference>
<evidence type="ECO:0000256" key="3">
    <source>
        <dbReference type="ARBA" id="ARBA00022692"/>
    </source>
</evidence>